<evidence type="ECO:0000313" key="2">
    <source>
        <dbReference type="EMBL" id="CAG5111939.1"/>
    </source>
</evidence>
<evidence type="ECO:0000256" key="1">
    <source>
        <dbReference type="SAM" id="MobiDB-lite"/>
    </source>
</evidence>
<feature type="region of interest" description="Disordered" evidence="1">
    <location>
        <begin position="1"/>
        <end position="65"/>
    </location>
</feature>
<protein>
    <submittedName>
        <fullName evidence="2">Oidioi.mRNA.OKI2018_I69.chr2.g6209.t1.cds</fullName>
    </submittedName>
</protein>
<keyword evidence="3" id="KW-1185">Reference proteome</keyword>
<feature type="compositionally biased region" description="Basic and acidic residues" evidence="1">
    <location>
        <begin position="40"/>
        <end position="51"/>
    </location>
</feature>
<name>A0ABN7T730_OIKDI</name>
<accession>A0ABN7T730</accession>
<evidence type="ECO:0000313" key="3">
    <source>
        <dbReference type="Proteomes" id="UP001158576"/>
    </source>
</evidence>
<proteinExistence type="predicted"/>
<feature type="compositionally biased region" description="Low complexity" evidence="1">
    <location>
        <begin position="185"/>
        <end position="197"/>
    </location>
</feature>
<gene>
    <name evidence="2" type="ORF">OKIOD_LOCUS14974</name>
</gene>
<organism evidence="2 3">
    <name type="scientific">Oikopleura dioica</name>
    <name type="common">Tunicate</name>
    <dbReference type="NCBI Taxonomy" id="34765"/>
    <lineage>
        <taxon>Eukaryota</taxon>
        <taxon>Metazoa</taxon>
        <taxon>Chordata</taxon>
        <taxon>Tunicata</taxon>
        <taxon>Appendicularia</taxon>
        <taxon>Copelata</taxon>
        <taxon>Oikopleuridae</taxon>
        <taxon>Oikopleura</taxon>
    </lineage>
</organism>
<dbReference type="EMBL" id="OU015567">
    <property type="protein sequence ID" value="CAG5111939.1"/>
    <property type="molecule type" value="Genomic_DNA"/>
</dbReference>
<sequence length="354" mass="39059">MPKLTGKFAAWEQKAANDTPKGPTMRPVSRASTIGGRSKAPLDDNKSDAGRETPFGPMKKKKPTAIKKIEEAQAKLNGDIDGKISNLDKMEFLSKIKTPETSPKTPKAGPKKLGTNKALAMFEAKTTSAKEEAQGRNPSSKMDRIQNWVNDISEEKITPSPNNSPESAHVLGKSSGPPKVKKKYTTSGRRTSSMSGMDITKTSARKSVDLSKLPQPADLRVPFDKTNSLRRPLRENLTITQDQVQEEEEEWTLVKLQNGIDSSDSSSYEIVDAAEELEQLRVDDDLPDELWEKGEKLWLIHRAGIASCRILPKEAPSGHLMDGKTKVRLEQDGSVLIVDEAATEPANHPDQERR</sequence>
<feature type="region of interest" description="Disordered" evidence="1">
    <location>
        <begin position="94"/>
        <end position="224"/>
    </location>
</feature>
<dbReference type="Proteomes" id="UP001158576">
    <property type="component" value="Chromosome 2"/>
</dbReference>
<reference evidence="2 3" key="1">
    <citation type="submission" date="2021-04" db="EMBL/GenBank/DDBJ databases">
        <authorList>
            <person name="Bliznina A."/>
        </authorList>
    </citation>
    <scope>NUCLEOTIDE SEQUENCE [LARGE SCALE GENOMIC DNA]</scope>
</reference>